<keyword evidence="3" id="KW-0812">Transmembrane</keyword>
<gene>
    <name evidence="5" type="primary">LOC117551621</name>
</gene>
<evidence type="ECO:0000256" key="1">
    <source>
        <dbReference type="SAM" id="Coils"/>
    </source>
</evidence>
<evidence type="ECO:0000313" key="5">
    <source>
        <dbReference type="RefSeq" id="XP_034080444.1"/>
    </source>
</evidence>
<name>A0A6P8US85_GYMAC</name>
<protein>
    <submittedName>
        <fullName evidence="5">Uncharacterized protein LOC117551621</fullName>
    </submittedName>
</protein>
<dbReference type="OrthoDB" id="5985551at2759"/>
<organism evidence="4 5">
    <name type="scientific">Gymnodraco acuticeps</name>
    <name type="common">Antarctic dragonfish</name>
    <dbReference type="NCBI Taxonomy" id="8218"/>
    <lineage>
        <taxon>Eukaryota</taxon>
        <taxon>Metazoa</taxon>
        <taxon>Chordata</taxon>
        <taxon>Craniata</taxon>
        <taxon>Vertebrata</taxon>
        <taxon>Euteleostomi</taxon>
        <taxon>Actinopterygii</taxon>
        <taxon>Neopterygii</taxon>
        <taxon>Teleostei</taxon>
        <taxon>Neoteleostei</taxon>
        <taxon>Acanthomorphata</taxon>
        <taxon>Eupercaria</taxon>
        <taxon>Perciformes</taxon>
        <taxon>Notothenioidei</taxon>
        <taxon>Bathydraconidae</taxon>
        <taxon>Gymnodraco</taxon>
    </lineage>
</organism>
<dbReference type="InParanoid" id="A0A6P8US85"/>
<evidence type="ECO:0000256" key="2">
    <source>
        <dbReference type="SAM" id="MobiDB-lite"/>
    </source>
</evidence>
<dbReference type="AlphaFoldDB" id="A0A6P8US85"/>
<evidence type="ECO:0000313" key="4">
    <source>
        <dbReference type="Proteomes" id="UP000515161"/>
    </source>
</evidence>
<feature type="coiled-coil region" evidence="1">
    <location>
        <begin position="18"/>
        <end position="45"/>
    </location>
</feature>
<feature type="region of interest" description="Disordered" evidence="2">
    <location>
        <begin position="460"/>
        <end position="484"/>
    </location>
</feature>
<proteinExistence type="predicted"/>
<feature type="transmembrane region" description="Helical" evidence="3">
    <location>
        <begin position="186"/>
        <end position="207"/>
    </location>
</feature>
<accession>A0A6P8US85</accession>
<sequence length="484" mass="51709">MGTADKLLDLMFSWMENREHCAKQLRKLARELEDLKENCNGSQCVGNTVSVVGAASLLGAGVATLITAGLAAPFLALGAAYTFVGVTISLVTQLTEHLSSSKTMKKAQSIESESNEIAEEIKSQFEHLRKVECKAESVNADEDELDQRVMAKIPAAIARRSGQKWTVCDGIKLSSSSGPQFSRNALLNPLMPALADGVFGILVVFAFKASGKKSKLLFAKAGQQLINKMSTTGLKTALEVGDTALKVGGTAVKGAGTALKVGGTAVKGASTALEGAVTAVKVGDTALKGAVTALKGAGTAVKGASTALEGAVTAVKGASTALEGAVTAVKVGDTALKGAVTALKVGGTAVKGASTALKIGRTALKGSMVVGGVVGLAFALDEAIDSWKKMIEKNHVTEASQSLRDTADALDQMSRTRRNQFDDIKTKMANRQREHEERLERERLEEERLERKRLKEERLERERLERERDWRERDWRERDWRTRG</sequence>
<keyword evidence="3" id="KW-1133">Transmembrane helix</keyword>
<keyword evidence="4" id="KW-1185">Reference proteome</keyword>
<evidence type="ECO:0000256" key="3">
    <source>
        <dbReference type="SAM" id="Phobius"/>
    </source>
</evidence>
<feature type="region of interest" description="Disordered" evidence="2">
    <location>
        <begin position="414"/>
        <end position="447"/>
    </location>
</feature>
<dbReference type="RefSeq" id="XP_034080444.1">
    <property type="nucleotide sequence ID" value="XM_034224553.1"/>
</dbReference>
<reference evidence="5" key="1">
    <citation type="submission" date="2025-08" db="UniProtKB">
        <authorList>
            <consortium name="RefSeq"/>
        </authorList>
    </citation>
    <scope>IDENTIFICATION</scope>
</reference>
<dbReference type="Proteomes" id="UP000515161">
    <property type="component" value="Unplaced"/>
</dbReference>
<keyword evidence="1" id="KW-0175">Coiled coil</keyword>
<dbReference type="KEGG" id="gacu:117551621"/>
<keyword evidence="3" id="KW-0472">Membrane</keyword>
<feature type="compositionally biased region" description="Basic and acidic residues" evidence="2">
    <location>
        <begin position="419"/>
        <end position="447"/>
    </location>
</feature>
<dbReference type="GeneID" id="117551621"/>